<evidence type="ECO:0000259" key="4">
    <source>
        <dbReference type="Pfam" id="PF07715"/>
    </source>
</evidence>
<dbReference type="Gene3D" id="2.60.40.1120">
    <property type="entry name" value="Carboxypeptidase-like, regulatory domain"/>
    <property type="match status" value="1"/>
</dbReference>
<comment type="similarity">
    <text evidence="1 2">Belongs to the TonB-dependent receptor family.</text>
</comment>
<keyword evidence="1" id="KW-1134">Transmembrane beta strand</keyword>
<dbReference type="AlphaFoldDB" id="A0A3E4WBE7"/>
<dbReference type="InterPro" id="IPR023997">
    <property type="entry name" value="TonB-dep_OMP_SusC/RagA_CS"/>
</dbReference>
<feature type="domain" description="TonB-dependent receptor plug" evidence="4">
    <location>
        <begin position="215"/>
        <end position="320"/>
    </location>
</feature>
<dbReference type="Pfam" id="PF07715">
    <property type="entry name" value="Plug"/>
    <property type="match status" value="1"/>
</dbReference>
<dbReference type="SUPFAM" id="SSF49464">
    <property type="entry name" value="Carboxypeptidase regulatory domain-like"/>
    <property type="match status" value="1"/>
</dbReference>
<gene>
    <name evidence="5" type="ORF">DXC17_08875</name>
</gene>
<dbReference type="Gene3D" id="2.170.130.10">
    <property type="entry name" value="TonB-dependent receptor, plug domain"/>
    <property type="match status" value="1"/>
</dbReference>
<keyword evidence="1 2" id="KW-0472">Membrane</keyword>
<dbReference type="SUPFAM" id="SSF56935">
    <property type="entry name" value="Porins"/>
    <property type="match status" value="1"/>
</dbReference>
<dbReference type="Proteomes" id="UP000260780">
    <property type="component" value="Unassembled WGS sequence"/>
</dbReference>
<proteinExistence type="inferred from homology"/>
<keyword evidence="1" id="KW-0998">Cell outer membrane</keyword>
<feature type="domain" description="TonB-dependent receptor-like beta-barrel" evidence="3">
    <location>
        <begin position="564"/>
        <end position="953"/>
    </location>
</feature>
<sequence length="1145" mass="128331">MENNKIFWRKVPSVTNLLLCGMFIPVGILHASESYGQRVMIDLTAENMTVKEVLEQIESQSDFDFFYNNAHVDLNRQVTVPDEGEELFTILDSVFEGTGVKYVVMDKKIVLSTEAETTQSVQQKQKISGRVVDASGEPIIGATIKEKGTSNGTISDFDGNFVLEVSPSSVLEISYIGYQSQTIKSDGSQPLSITLKEDTQTLEEVVVVGYGVQKKANLTGAVSSVKMDEILGDRPVTSVSDALLGAMPGLQVTGTSGQPGSEMSFNIRGTNSINGGNPLVLVDNVEMDINMLNPEDIESVTVLKDAAASAIYGARAAFGVILVTTKKGSTDSSVSINYSNNFSFSRPANMPHKASPMQTVQAYKDMGWVNYRTGENVDTWLGLLEDYVQNPGNYPEGYTTIDGLRYQLQETDLFDDMLETGFQQTHNVSVNGGTKSLSYRMSAGMVKQDGVLVTDKDAYNRYNISSYIRSDIYSWITPELDIKYTNLNSSLPTSSAPYGIWGAASAFPSYFPLGEVEMEDGSSLPINTPRNQIILGAPTEKKRDNLRLLGKVTITPFKDLKVIAEYTFNRKSAETTKYDNKFEYANGISNFNKESSIANSKYEITSGATDYTALNIYGNYTKTVGKHDFSAMAGFNQESYTYHEVKSARWDMINDNLPSLSQGTGAYENKEAFSEYRVRGLFYRLNYSFAGKYLFETNGRYDGSSKFPSESRFGFFPSVSAGWRVSEERFMDWSDSFLSNLKLRVSWGNIGNQNVDPYQFVPAMEAFRPNWVVDGSKPTALEPPALVSNSFTWEKVSTLDFGFDLGLFNNRLNMVFDWYRRDTKGMLAPGMELPGVLGAKAPMQNAADLRSKGWEISIDWNDRIGNVSYYLGFNLYDSRTKIMKYDNESQLLGKDADGKLYYREGMDLGEIWGYHTDRLYTEDDFDVNGNLKPGIPKVEGYNPNPGDVLYVDYNNDGLINNGTNTGLDPGDMRIIGNNTRRYQYGIRGGAAWKGLSLSFILQGVGKRDMWIMNELFYPHYDEFSTFYDTQLDYWTPEHTDSYFPRLYQMSKGNTAANTMTQTRYLQNGAYLSIRNITLSYSLPKKWLTPWGAKNLQIFFSGENLFTFDHLPKGLDPERTVTDDLGSRGFTYPYMRQYSFGINLTL</sequence>
<keyword evidence="1" id="KW-0812">Transmembrane</keyword>
<dbReference type="GO" id="GO:0009279">
    <property type="term" value="C:cell outer membrane"/>
    <property type="evidence" value="ECO:0007669"/>
    <property type="project" value="UniProtKB-SubCell"/>
</dbReference>
<dbReference type="InterPro" id="IPR037066">
    <property type="entry name" value="Plug_dom_sf"/>
</dbReference>
<comment type="caution">
    <text evidence="5">The sequence shown here is derived from an EMBL/GenBank/DDBJ whole genome shotgun (WGS) entry which is preliminary data.</text>
</comment>
<dbReference type="PROSITE" id="PS52016">
    <property type="entry name" value="TONB_DEPENDENT_REC_3"/>
    <property type="match status" value="1"/>
</dbReference>
<evidence type="ECO:0000259" key="3">
    <source>
        <dbReference type="Pfam" id="PF00593"/>
    </source>
</evidence>
<dbReference type="EMBL" id="QSTF01000020">
    <property type="protein sequence ID" value="RGM39507.1"/>
    <property type="molecule type" value="Genomic_DNA"/>
</dbReference>
<keyword evidence="1" id="KW-0813">Transport</keyword>
<dbReference type="Pfam" id="PF13715">
    <property type="entry name" value="CarbopepD_reg_2"/>
    <property type="match status" value="1"/>
</dbReference>
<dbReference type="FunFam" id="2.170.130.10:FF:000009">
    <property type="entry name" value="SusC/RagA family TonB-linked outer membrane protein"/>
    <property type="match status" value="1"/>
</dbReference>
<dbReference type="NCBIfam" id="TIGR04056">
    <property type="entry name" value="OMP_RagA_SusC"/>
    <property type="match status" value="1"/>
</dbReference>
<evidence type="ECO:0000256" key="1">
    <source>
        <dbReference type="PROSITE-ProRule" id="PRU01360"/>
    </source>
</evidence>
<reference evidence="5 6" key="1">
    <citation type="submission" date="2018-08" db="EMBL/GenBank/DDBJ databases">
        <title>A genome reference for cultivated species of the human gut microbiota.</title>
        <authorList>
            <person name="Zou Y."/>
            <person name="Xue W."/>
            <person name="Luo G."/>
        </authorList>
    </citation>
    <scope>NUCLEOTIDE SEQUENCE [LARGE SCALE GENOMIC DNA]</scope>
    <source>
        <strain evidence="5 6">OM08-14</strain>
    </source>
</reference>
<dbReference type="Pfam" id="PF00593">
    <property type="entry name" value="TonB_dep_Rec_b-barrel"/>
    <property type="match status" value="1"/>
</dbReference>
<dbReference type="InterPro" id="IPR039426">
    <property type="entry name" value="TonB-dep_rcpt-like"/>
</dbReference>
<dbReference type="InterPro" id="IPR000531">
    <property type="entry name" value="Beta-barrel_TonB"/>
</dbReference>
<organism evidence="5 6">
    <name type="scientific">Phocaeicola plebeius</name>
    <dbReference type="NCBI Taxonomy" id="310297"/>
    <lineage>
        <taxon>Bacteria</taxon>
        <taxon>Pseudomonadati</taxon>
        <taxon>Bacteroidota</taxon>
        <taxon>Bacteroidia</taxon>
        <taxon>Bacteroidales</taxon>
        <taxon>Bacteroidaceae</taxon>
        <taxon>Phocaeicola</taxon>
    </lineage>
</organism>
<comment type="subcellular location">
    <subcellularLocation>
        <location evidence="1">Cell outer membrane</location>
        <topology evidence="1">Multi-pass membrane protein</topology>
    </subcellularLocation>
</comment>
<dbReference type="FunFam" id="2.60.40.1120:FF:000003">
    <property type="entry name" value="Outer membrane protein Omp121"/>
    <property type="match status" value="1"/>
</dbReference>
<evidence type="ECO:0000313" key="6">
    <source>
        <dbReference type="Proteomes" id="UP000260780"/>
    </source>
</evidence>
<dbReference type="NCBIfam" id="TIGR04057">
    <property type="entry name" value="SusC_RagA_signa"/>
    <property type="match status" value="1"/>
</dbReference>
<protein>
    <submittedName>
        <fullName evidence="5">SusC/RagA family TonB-linked outer membrane protein</fullName>
    </submittedName>
</protein>
<dbReference type="InterPro" id="IPR012910">
    <property type="entry name" value="Plug_dom"/>
</dbReference>
<dbReference type="InterPro" id="IPR008969">
    <property type="entry name" value="CarboxyPept-like_regulatory"/>
</dbReference>
<evidence type="ECO:0000256" key="2">
    <source>
        <dbReference type="RuleBase" id="RU003357"/>
    </source>
</evidence>
<accession>A0A3E4WBE7</accession>
<dbReference type="InterPro" id="IPR023996">
    <property type="entry name" value="TonB-dep_OMP_SusC/RagA"/>
</dbReference>
<name>A0A3E4WBE7_9BACT</name>
<keyword evidence="2" id="KW-0798">TonB box</keyword>
<evidence type="ECO:0000313" key="5">
    <source>
        <dbReference type="EMBL" id="RGM39507.1"/>
    </source>
</evidence>